<reference evidence="2 3" key="1">
    <citation type="submission" date="2016-08" db="EMBL/GenBank/DDBJ databases">
        <authorList>
            <person name="Seilhamer J.J."/>
        </authorList>
    </citation>
    <scope>NUCLEOTIDE SEQUENCE [LARGE SCALE GENOMIC DNA]</scope>
    <source>
        <strain evidence="2 3">HBR26</strain>
    </source>
</reference>
<name>A0A1C3Y7Q8_9HYPH</name>
<evidence type="ECO:0000259" key="1">
    <source>
        <dbReference type="PROSITE" id="PS50883"/>
    </source>
</evidence>
<accession>A0A1C3Y7Q8</accession>
<dbReference type="SUPFAM" id="SSF141868">
    <property type="entry name" value="EAL domain-like"/>
    <property type="match status" value="1"/>
</dbReference>
<dbReference type="Proteomes" id="UP000198723">
    <property type="component" value="Unassembled WGS sequence"/>
</dbReference>
<protein>
    <submittedName>
        <fullName evidence="2">EAL domain-containing protein</fullName>
    </submittedName>
</protein>
<proteinExistence type="predicted"/>
<dbReference type="CDD" id="cd01948">
    <property type="entry name" value="EAL"/>
    <property type="match status" value="1"/>
</dbReference>
<dbReference type="Gene3D" id="3.20.20.450">
    <property type="entry name" value="EAL domain"/>
    <property type="match status" value="1"/>
</dbReference>
<dbReference type="InterPro" id="IPR001633">
    <property type="entry name" value="EAL_dom"/>
</dbReference>
<dbReference type="PROSITE" id="PS50883">
    <property type="entry name" value="EAL"/>
    <property type="match status" value="1"/>
</dbReference>
<feature type="domain" description="EAL" evidence="1">
    <location>
        <begin position="1"/>
        <end position="116"/>
    </location>
</feature>
<dbReference type="AlphaFoldDB" id="A0A1C3Y7Q8"/>
<dbReference type="InterPro" id="IPR035919">
    <property type="entry name" value="EAL_sf"/>
</dbReference>
<dbReference type="InterPro" id="IPR050706">
    <property type="entry name" value="Cyclic-di-GMP_PDE-like"/>
</dbReference>
<dbReference type="Pfam" id="PF00563">
    <property type="entry name" value="EAL"/>
    <property type="match status" value="1"/>
</dbReference>
<dbReference type="GO" id="GO:0071111">
    <property type="term" value="F:cyclic-guanylate-specific phosphodiesterase activity"/>
    <property type="evidence" value="ECO:0007669"/>
    <property type="project" value="InterPro"/>
</dbReference>
<evidence type="ECO:0000313" key="2">
    <source>
        <dbReference type="EMBL" id="SCB60520.1"/>
    </source>
</evidence>
<evidence type="ECO:0000313" key="3">
    <source>
        <dbReference type="Proteomes" id="UP000198723"/>
    </source>
</evidence>
<dbReference type="EMBL" id="FMAJ01000011">
    <property type="protein sequence ID" value="SCB60520.1"/>
    <property type="molecule type" value="Genomic_DNA"/>
</dbReference>
<dbReference type="STRING" id="1138170.GA0061105_11191"/>
<dbReference type="SMART" id="SM00052">
    <property type="entry name" value="EAL"/>
    <property type="match status" value="1"/>
</dbReference>
<dbReference type="PANTHER" id="PTHR33121:SF70">
    <property type="entry name" value="SIGNALING PROTEIN YKOW"/>
    <property type="match status" value="1"/>
</dbReference>
<gene>
    <name evidence="2" type="ORF">GA0061105_11191</name>
</gene>
<dbReference type="PANTHER" id="PTHR33121">
    <property type="entry name" value="CYCLIC DI-GMP PHOSPHODIESTERASE PDEF"/>
    <property type="match status" value="1"/>
</dbReference>
<sequence length="128" mass="13566">MFDHIDDIKQMGVDIEIDDFGSGHASLIGLVKLRPKRLKIDRQLIAEVVSSDEQRRVVGSIVEIAKALDVEVIAEGIETEAHAAVLAQLGCDGLQGYAFGYPAPAAETARLFPSVTGGAEEHKAAIGG</sequence>
<organism evidence="2 3">
    <name type="scientific">Rhizobium aethiopicum</name>
    <dbReference type="NCBI Taxonomy" id="1138170"/>
    <lineage>
        <taxon>Bacteria</taxon>
        <taxon>Pseudomonadati</taxon>
        <taxon>Pseudomonadota</taxon>
        <taxon>Alphaproteobacteria</taxon>
        <taxon>Hyphomicrobiales</taxon>
        <taxon>Rhizobiaceae</taxon>
        <taxon>Rhizobium/Agrobacterium group</taxon>
        <taxon>Rhizobium</taxon>
    </lineage>
</organism>